<feature type="transmembrane region" description="Helical" evidence="5">
    <location>
        <begin position="12"/>
        <end position="30"/>
    </location>
</feature>
<reference evidence="8" key="1">
    <citation type="journal article" date="2015" name="Nat. Genet.">
        <title>The genome and transcriptome of the zoonotic hookworm Ancylostoma ceylanicum identify infection-specific gene families.</title>
        <authorList>
            <person name="Schwarz E.M."/>
            <person name="Hu Y."/>
            <person name="Antoshechkin I."/>
            <person name="Miller M.M."/>
            <person name="Sternberg P.W."/>
            <person name="Aroian R.V."/>
        </authorList>
    </citation>
    <scope>NUCLEOTIDE SEQUENCE</scope>
    <source>
        <strain evidence="8">HY135</strain>
    </source>
</reference>
<dbReference type="PANTHER" id="PTHR22943:SF248">
    <property type="entry name" value="SEVEN TM RECEPTOR"/>
    <property type="match status" value="1"/>
</dbReference>
<dbReference type="PANTHER" id="PTHR22943">
    <property type="entry name" value="7-TRANSMEMBRANE DOMAIN RECEPTOR C.ELEGANS"/>
    <property type="match status" value="1"/>
</dbReference>
<proteinExistence type="predicted"/>
<evidence type="ECO:0000256" key="1">
    <source>
        <dbReference type="ARBA" id="ARBA00004370"/>
    </source>
</evidence>
<gene>
    <name evidence="7" type="primary">Acey_s0158.g3259</name>
    <name evidence="7" type="ORF">Y032_0158g3259</name>
</gene>
<dbReference type="GO" id="GO:0038022">
    <property type="term" value="F:G protein-coupled olfactory receptor activity"/>
    <property type="evidence" value="ECO:0007669"/>
    <property type="project" value="TreeGrafter"/>
</dbReference>
<sequence length="341" mass="39551">MALHDYVEAASTAVFIASTVINVFFIYIVHTKTKQDIGNYKYVMICFAIGNIAYSLAEFISKPTIHIHRNSYMSISKSFIAKWKPWGFLSLCLFIAMYGANTAILALHFIYRYLIICRHDWIFLIERKRYIVMWIVLVFFWGFAYGLIALFCFGPTEQFYNYARGSVLERFNERIEDMSFFCVFIYDVIDGVVIINWLSCVGLSLVVTMMLCTFMVMAVTGWSMVVTLMRVTMSEKTRMLQTQLLKALIFQAAVPFLLSYLPRFLMFSFVLLGFPSYRVYTFVPVMVTSYTVLDPIAVMYFIHDYREAVYSLLCCRSRMSKGDVLVGSGSSRFSYRYQTSV</sequence>
<evidence type="ECO:0000313" key="8">
    <source>
        <dbReference type="Proteomes" id="UP000024635"/>
    </source>
</evidence>
<evidence type="ECO:0000259" key="6">
    <source>
        <dbReference type="PROSITE" id="PS50262"/>
    </source>
</evidence>
<dbReference type="EMBL" id="JARK01001494">
    <property type="protein sequence ID" value="EYB95598.1"/>
    <property type="molecule type" value="Genomic_DNA"/>
</dbReference>
<evidence type="ECO:0000256" key="2">
    <source>
        <dbReference type="ARBA" id="ARBA00022692"/>
    </source>
</evidence>
<feature type="transmembrane region" description="Helical" evidence="5">
    <location>
        <begin position="280"/>
        <end position="302"/>
    </location>
</feature>
<dbReference type="Pfam" id="PF10326">
    <property type="entry name" value="7TM_GPCR_Str"/>
    <property type="match status" value="1"/>
</dbReference>
<feature type="transmembrane region" description="Helical" evidence="5">
    <location>
        <begin position="131"/>
        <end position="154"/>
    </location>
</feature>
<feature type="transmembrane region" description="Helical" evidence="5">
    <location>
        <begin position="205"/>
        <end position="228"/>
    </location>
</feature>
<dbReference type="OrthoDB" id="5859135at2759"/>
<comment type="subcellular location">
    <subcellularLocation>
        <location evidence="1">Membrane</location>
    </subcellularLocation>
</comment>
<feature type="domain" description="G-protein coupled receptors family 1 profile" evidence="6">
    <location>
        <begin position="21"/>
        <end position="298"/>
    </location>
</feature>
<feature type="transmembrane region" description="Helical" evidence="5">
    <location>
        <begin position="86"/>
        <end position="111"/>
    </location>
</feature>
<dbReference type="InterPro" id="IPR017452">
    <property type="entry name" value="GPCR_Rhodpsn_7TM"/>
</dbReference>
<organism evidence="7 8">
    <name type="scientific">Ancylostoma ceylanicum</name>
    <dbReference type="NCBI Taxonomy" id="53326"/>
    <lineage>
        <taxon>Eukaryota</taxon>
        <taxon>Metazoa</taxon>
        <taxon>Ecdysozoa</taxon>
        <taxon>Nematoda</taxon>
        <taxon>Chromadorea</taxon>
        <taxon>Rhabditida</taxon>
        <taxon>Rhabditina</taxon>
        <taxon>Rhabditomorpha</taxon>
        <taxon>Strongyloidea</taxon>
        <taxon>Ancylostomatidae</taxon>
        <taxon>Ancylostomatinae</taxon>
        <taxon>Ancylostoma</taxon>
    </lineage>
</organism>
<protein>
    <recommendedName>
        <fullName evidence="6">G-protein coupled receptors family 1 profile domain-containing protein</fullName>
    </recommendedName>
</protein>
<dbReference type="STRING" id="53326.A0A016SY07"/>
<evidence type="ECO:0000256" key="3">
    <source>
        <dbReference type="ARBA" id="ARBA00022989"/>
    </source>
</evidence>
<keyword evidence="3 5" id="KW-1133">Transmembrane helix</keyword>
<feature type="transmembrane region" description="Helical" evidence="5">
    <location>
        <begin position="42"/>
        <end position="65"/>
    </location>
</feature>
<keyword evidence="2 5" id="KW-0812">Transmembrane</keyword>
<dbReference type="GO" id="GO:0042048">
    <property type="term" value="P:olfactory behavior"/>
    <property type="evidence" value="ECO:0007669"/>
    <property type="project" value="TreeGrafter"/>
</dbReference>
<name>A0A016SY07_9BILA</name>
<evidence type="ECO:0000256" key="4">
    <source>
        <dbReference type="ARBA" id="ARBA00023136"/>
    </source>
</evidence>
<comment type="caution">
    <text evidence="7">The sequence shown here is derived from an EMBL/GenBank/DDBJ whole genome shotgun (WGS) entry which is preliminary data.</text>
</comment>
<dbReference type="SUPFAM" id="SSF81321">
    <property type="entry name" value="Family A G protein-coupled receptor-like"/>
    <property type="match status" value="1"/>
</dbReference>
<dbReference type="Gene3D" id="1.20.1070.10">
    <property type="entry name" value="Rhodopsin 7-helix transmembrane proteins"/>
    <property type="match status" value="1"/>
</dbReference>
<dbReference type="AlphaFoldDB" id="A0A016SY07"/>
<dbReference type="PROSITE" id="PS50262">
    <property type="entry name" value="G_PROTEIN_RECEP_F1_2"/>
    <property type="match status" value="1"/>
</dbReference>
<accession>A0A016SY07</accession>
<evidence type="ECO:0000256" key="5">
    <source>
        <dbReference type="SAM" id="Phobius"/>
    </source>
</evidence>
<feature type="transmembrane region" description="Helical" evidence="5">
    <location>
        <begin position="248"/>
        <end position="274"/>
    </location>
</feature>
<dbReference type="Proteomes" id="UP000024635">
    <property type="component" value="Unassembled WGS sequence"/>
</dbReference>
<dbReference type="GO" id="GO:0005886">
    <property type="term" value="C:plasma membrane"/>
    <property type="evidence" value="ECO:0007669"/>
    <property type="project" value="TreeGrafter"/>
</dbReference>
<dbReference type="InterPro" id="IPR019428">
    <property type="entry name" value="7TM_GPCR_serpentine_rcpt_Str"/>
</dbReference>
<keyword evidence="8" id="KW-1185">Reference proteome</keyword>
<evidence type="ECO:0000313" key="7">
    <source>
        <dbReference type="EMBL" id="EYB95598.1"/>
    </source>
</evidence>
<keyword evidence="4 5" id="KW-0472">Membrane</keyword>